<proteinExistence type="predicted"/>
<dbReference type="RefSeq" id="WP_350260745.1">
    <property type="nucleotide sequence ID" value="NZ_CP158292.1"/>
</dbReference>
<name>A0AAU7TR96_9GAMM</name>
<dbReference type="EMBL" id="CP158292">
    <property type="protein sequence ID" value="XBV43204.1"/>
    <property type="molecule type" value="Genomic_DNA"/>
</dbReference>
<reference evidence="1" key="1">
    <citation type="submission" date="2024-06" db="EMBL/GenBank/DDBJ databases">
        <title>Multiomics insights into the TNT degradation mechanism by Pantoea sp. BJ2 isolated from an ammunition destruction site.</title>
        <authorList>
            <person name="Luo J."/>
        </authorList>
    </citation>
    <scope>NUCLEOTIDE SEQUENCE</scope>
    <source>
        <strain evidence="1">BJ2</strain>
    </source>
</reference>
<organism evidence="1">
    <name type="scientific">Pantoea sp. BJ2</name>
    <dbReference type="NCBI Taxonomy" id="3141322"/>
    <lineage>
        <taxon>Bacteria</taxon>
        <taxon>Pseudomonadati</taxon>
        <taxon>Pseudomonadota</taxon>
        <taxon>Gammaproteobacteria</taxon>
        <taxon>Enterobacterales</taxon>
        <taxon>Erwiniaceae</taxon>
        <taxon>Pantoea</taxon>
    </lineage>
</organism>
<gene>
    <name evidence="1" type="ORF">AAF463_11275</name>
</gene>
<dbReference type="AlphaFoldDB" id="A0AAU7TR96"/>
<protein>
    <submittedName>
        <fullName evidence="1">Uncharacterized protein</fullName>
    </submittedName>
</protein>
<accession>A0AAU7TR96</accession>
<sequence length="73" mass="7996">MKKQQLFLWGVQAILASGVMQAAELWMIKKLSVEALTASKRIPRSLSAEAAVDAFYLHIIGAKGGSTETFSNW</sequence>
<evidence type="ECO:0000313" key="1">
    <source>
        <dbReference type="EMBL" id="XBV43204.1"/>
    </source>
</evidence>